<dbReference type="Proteomes" id="UP000224836">
    <property type="component" value="Segment"/>
</dbReference>
<dbReference type="RefSeq" id="YP_009831915.1">
    <property type="nucleotide sequence ID" value="NC_048651.1"/>
</dbReference>
<dbReference type="GeneID" id="55601606"/>
<keyword evidence="2" id="KW-0812">Transmembrane</keyword>
<accession>A0A1L2JZ24</accession>
<feature type="transmembrane region" description="Helical" evidence="2">
    <location>
        <begin position="177"/>
        <end position="198"/>
    </location>
</feature>
<name>A0A1L2JZ24_9CAUD</name>
<keyword evidence="2" id="KW-0472">Membrane</keyword>
<proteinExistence type="predicted"/>
<keyword evidence="2" id="KW-1133">Transmembrane helix</keyword>
<evidence type="ECO:0000313" key="4">
    <source>
        <dbReference type="Proteomes" id="UP000224836"/>
    </source>
</evidence>
<feature type="coiled-coil region" evidence="1">
    <location>
        <begin position="97"/>
        <end position="164"/>
    </location>
</feature>
<evidence type="ECO:0000313" key="3">
    <source>
        <dbReference type="EMBL" id="APC46451.1"/>
    </source>
</evidence>
<reference evidence="4" key="1">
    <citation type="submission" date="2016-10" db="EMBL/GenBank/DDBJ databases">
        <authorList>
            <person name="de Groot N.N."/>
        </authorList>
    </citation>
    <scope>NUCLEOTIDE SEQUENCE [LARGE SCALE GENOMIC DNA]</scope>
</reference>
<dbReference type="EMBL" id="KX965989">
    <property type="protein sequence ID" value="APC46451.1"/>
    <property type="molecule type" value="Genomic_DNA"/>
</dbReference>
<keyword evidence="1" id="KW-0175">Coiled coil</keyword>
<sequence>MSEVKYLHADNIHILNQTEHEELKKLPEDLKRILNDPTKKNPDGFISNGYCIKFNKEAVYDIQPFDIHFDIDESTHRGVEKHMNNNDNFNLLFTELKQDMREREERTRKEITEREKRFEKQMEKFSSEAKERELRIEKIVSDAIQSVNKEVMELKGEMKNITQRVDSIHSRVDSLKYFIIGSVVTLLIGIAGIVYANWQVISSMLQLANNK</sequence>
<protein>
    <submittedName>
        <fullName evidence="3">Uncharacterized protein</fullName>
    </submittedName>
</protein>
<evidence type="ECO:0000256" key="1">
    <source>
        <dbReference type="SAM" id="Coils"/>
    </source>
</evidence>
<evidence type="ECO:0000256" key="2">
    <source>
        <dbReference type="SAM" id="Phobius"/>
    </source>
</evidence>
<keyword evidence="4" id="KW-1185">Reference proteome</keyword>
<organism evidence="3 4">
    <name type="scientific">Aeribacillus phage AP45</name>
    <dbReference type="NCBI Taxonomy" id="1913112"/>
    <lineage>
        <taxon>Viruses</taxon>
        <taxon>Duplodnaviria</taxon>
        <taxon>Heunggongvirae</taxon>
        <taxon>Uroviricota</taxon>
        <taxon>Caudoviricetes</taxon>
        <taxon>Kamchatkavirus</taxon>
        <taxon>Kamchatkavirus AP45</taxon>
    </lineage>
</organism>
<dbReference type="KEGG" id="vg:55601606"/>